<dbReference type="AlphaFoldDB" id="A0AAD5UPS1"/>
<gene>
    <name evidence="2" type="ORF">HK103_006465</name>
</gene>
<evidence type="ECO:0008006" key="4">
    <source>
        <dbReference type="Google" id="ProtNLM"/>
    </source>
</evidence>
<dbReference type="SUPFAM" id="SSF55073">
    <property type="entry name" value="Nucleotide cyclase"/>
    <property type="match status" value="1"/>
</dbReference>
<accession>A0AAD5UPS1</accession>
<feature type="compositionally biased region" description="Basic and acidic residues" evidence="1">
    <location>
        <begin position="216"/>
        <end position="225"/>
    </location>
</feature>
<feature type="compositionally biased region" description="Basic and acidic residues" evidence="1">
    <location>
        <begin position="123"/>
        <end position="133"/>
    </location>
</feature>
<evidence type="ECO:0000256" key="1">
    <source>
        <dbReference type="SAM" id="MobiDB-lite"/>
    </source>
</evidence>
<feature type="compositionally biased region" description="Polar residues" evidence="1">
    <location>
        <begin position="379"/>
        <end position="404"/>
    </location>
</feature>
<feature type="region of interest" description="Disordered" evidence="1">
    <location>
        <begin position="467"/>
        <end position="496"/>
    </location>
</feature>
<feature type="region of interest" description="Disordered" evidence="1">
    <location>
        <begin position="53"/>
        <end position="201"/>
    </location>
</feature>
<comment type="caution">
    <text evidence="2">The sequence shown here is derived from an EMBL/GenBank/DDBJ whole genome shotgun (WGS) entry which is preliminary data.</text>
</comment>
<feature type="region of interest" description="Disordered" evidence="1">
    <location>
        <begin position="216"/>
        <end position="263"/>
    </location>
</feature>
<name>A0AAD5UPS1_9FUNG</name>
<feature type="compositionally biased region" description="Polar residues" evidence="1">
    <location>
        <begin position="53"/>
        <end position="69"/>
    </location>
</feature>
<feature type="compositionally biased region" description="Basic and acidic residues" evidence="1">
    <location>
        <begin position="71"/>
        <end position="82"/>
    </location>
</feature>
<dbReference type="PANTHER" id="PTHR43102:SF2">
    <property type="entry name" value="GAF DOMAIN-CONTAINING PROTEIN"/>
    <property type="match status" value="1"/>
</dbReference>
<reference evidence="2" key="1">
    <citation type="submission" date="2020-05" db="EMBL/GenBank/DDBJ databases">
        <title>Phylogenomic resolution of chytrid fungi.</title>
        <authorList>
            <person name="Stajich J.E."/>
            <person name="Amses K."/>
            <person name="Simmons R."/>
            <person name="Seto K."/>
            <person name="Myers J."/>
            <person name="Bonds A."/>
            <person name="Quandt C.A."/>
            <person name="Barry K."/>
            <person name="Liu P."/>
            <person name="Grigoriev I."/>
            <person name="Longcore J.E."/>
            <person name="James T.Y."/>
        </authorList>
    </citation>
    <scope>NUCLEOTIDE SEQUENCE</scope>
    <source>
        <strain evidence="2">PLAUS21</strain>
    </source>
</reference>
<protein>
    <recommendedName>
        <fullName evidence="4">GAF domain-containing protein</fullName>
    </recommendedName>
</protein>
<feature type="compositionally biased region" description="Basic and acidic residues" evidence="1">
    <location>
        <begin position="191"/>
        <end position="201"/>
    </location>
</feature>
<dbReference type="Gene3D" id="3.30.450.40">
    <property type="match status" value="1"/>
</dbReference>
<feature type="compositionally biased region" description="Polar residues" evidence="1">
    <location>
        <begin position="134"/>
        <end position="143"/>
    </location>
</feature>
<dbReference type="Proteomes" id="UP001210925">
    <property type="component" value="Unassembled WGS sequence"/>
</dbReference>
<evidence type="ECO:0000313" key="2">
    <source>
        <dbReference type="EMBL" id="KAJ3261156.1"/>
    </source>
</evidence>
<dbReference type="EMBL" id="JADGKB010000007">
    <property type="protein sequence ID" value="KAJ3261156.1"/>
    <property type="molecule type" value="Genomic_DNA"/>
</dbReference>
<feature type="compositionally biased region" description="Low complexity" evidence="1">
    <location>
        <begin position="472"/>
        <end position="494"/>
    </location>
</feature>
<proteinExistence type="predicted"/>
<feature type="compositionally biased region" description="Basic and acidic residues" evidence="1">
    <location>
        <begin position="342"/>
        <end position="378"/>
    </location>
</feature>
<dbReference type="PANTHER" id="PTHR43102">
    <property type="entry name" value="SLR1143 PROTEIN"/>
    <property type="match status" value="1"/>
</dbReference>
<feature type="region of interest" description="Disordered" evidence="1">
    <location>
        <begin position="329"/>
        <end position="425"/>
    </location>
</feature>
<sequence>MTFGSMDSVAQRDSSVIQEDLSIEAQNRDSDVNIPRTANLLDSLQAAMQVSNPVENNSGKDFNIGNLNSLKADEQPSKRSEQRNYTYTSKEELSTPKLGGRNNDGLGAKVNPIDTIKSLNEGTSDKPNSDGKNESISQTTDVSPSKKGLRGPANYKAEGHSYAPKYRVNIRESKDDNHIEKVEKKRTRNRGKSEADRLGEYHLNRDMEDLLKQSDHSLHESEKVKYRAAPYSVTPHKSRARPKLEESDEEYNDQQPSSSKDYVQPQYLQDFMIQPTRQWMPMQQMMGNQQMISGQQLMNTPYGYAYYNQVDYESKQLNDIDAALPPLAPMQQKQAKSNKGKKQSDSDESKISNFDEKSMKYNEKISLKDREDGVDRMGQKTSPGTQLPVQSEMYQYSPQSQINQPTSPTSVSNNPPHGNQPQQSITSPVVPQAILSNQPELKGQASNYSQVNSSSVAIVNPPTTNALTSVNVQPGSQGLPQPSQQNNQQVSGSQIQTLQNPSNAAIYNVSAQPVPIQVPQLQQITVQQANPILPAQQQGSGPPVTQQIAQGVPPIPPQVVQTYSQIPALLMSTLSPTHTSEGSGITTSESEQLRLSAMHALGIFDASDNPRLNKITQMTAKLLGRTCCVLSLVDTDKVIWKSASYTTSVPNPIKEEARYESFCSWVVQDESGRGITILDAKSDPRCTHMRIKPGLEFYAGVPIVINGKYRIGALSIQGPPSTHISVIDMNILHEMAEWASCELDTIAQQNLLQSKEQKLDALNKLTEIKSMNIKSEREMEVRYIEKCLATIKNALKASSVLLLKLTPDSKGFDCILQAYCNSGTVNSTNLPVGEQMFHELAVLTLKKDPINQPLVLELKVGAVTKDVDHYLTKKINRVASDVVWTQGGPTGILAIFFEGQFRTVNQEDLKFIEKAMPIFSNILESLEVRDSLMQASAVHKLMGAALKKYSLPFGSHQGLAPVLLVIEPVFTVIKGFELVGNTLNQKKEKDQQLGEQFTSSSSNIAPKGQAHAQLLAKQLEVDSIMGASPKSSIEPPQMSNRNPAADILPIDCFDVLNDFSQILDVLAEKYTLKKPKRISNKYCMRKPNDVATFAHELFFSLDVYNQNKRRNIKAQIGIHCDFTPVDLAQDVSALKDQFQGMVNAAHKLELSADTILVSDIFYHQTKQICSYEAGPTIVLKGQGLFSTYKLIGKCTEVVESIETSIKENGINDRGSLILSTMPQQQTATAEPPEGAVITGKIFPEITNAFTSQSDTKKKEKKKCTIL</sequence>
<organism evidence="2 3">
    <name type="scientific">Boothiomyces macroporosus</name>
    <dbReference type="NCBI Taxonomy" id="261099"/>
    <lineage>
        <taxon>Eukaryota</taxon>
        <taxon>Fungi</taxon>
        <taxon>Fungi incertae sedis</taxon>
        <taxon>Chytridiomycota</taxon>
        <taxon>Chytridiomycota incertae sedis</taxon>
        <taxon>Chytridiomycetes</taxon>
        <taxon>Rhizophydiales</taxon>
        <taxon>Terramycetaceae</taxon>
        <taxon>Boothiomyces</taxon>
    </lineage>
</organism>
<feature type="compositionally biased region" description="Low complexity" evidence="1">
    <location>
        <begin position="405"/>
        <end position="416"/>
    </location>
</feature>
<dbReference type="InterPro" id="IPR029787">
    <property type="entry name" value="Nucleotide_cyclase"/>
</dbReference>
<dbReference type="SUPFAM" id="SSF55781">
    <property type="entry name" value="GAF domain-like"/>
    <property type="match status" value="1"/>
</dbReference>
<feature type="compositionally biased region" description="Basic and acidic residues" evidence="1">
    <location>
        <begin position="169"/>
        <end position="183"/>
    </location>
</feature>
<keyword evidence="3" id="KW-1185">Reference proteome</keyword>
<dbReference type="InterPro" id="IPR029016">
    <property type="entry name" value="GAF-like_dom_sf"/>
</dbReference>
<evidence type="ECO:0000313" key="3">
    <source>
        <dbReference type="Proteomes" id="UP001210925"/>
    </source>
</evidence>